<protein>
    <submittedName>
        <fullName evidence="2">Uncharacterized protein</fullName>
    </submittedName>
</protein>
<dbReference type="Proteomes" id="UP001151529">
    <property type="component" value="Chromosome 3"/>
</dbReference>
<dbReference type="EMBL" id="JAPFFL010000009">
    <property type="protein sequence ID" value="KAJ6704182.1"/>
    <property type="molecule type" value="Genomic_DNA"/>
</dbReference>
<evidence type="ECO:0000256" key="1">
    <source>
        <dbReference type="SAM" id="Phobius"/>
    </source>
</evidence>
<dbReference type="AlphaFoldDB" id="A0A9Q0QD39"/>
<name>A0A9Q0QD39_SALVM</name>
<reference evidence="2" key="2">
    <citation type="journal article" date="2023" name="Int. J. Mol. Sci.">
        <title>De Novo Assembly and Annotation of 11 Diverse Shrub Willow (Salix) Genomes Reveals Novel Gene Organization in Sex-Linked Regions.</title>
        <authorList>
            <person name="Hyden B."/>
            <person name="Feng K."/>
            <person name="Yates T.B."/>
            <person name="Jawdy S."/>
            <person name="Cereghino C."/>
            <person name="Smart L.B."/>
            <person name="Muchero W."/>
        </authorList>
    </citation>
    <scope>NUCLEOTIDE SEQUENCE [LARGE SCALE GENOMIC DNA]</scope>
    <source>
        <tissue evidence="2">Shoot tip</tissue>
    </source>
</reference>
<gene>
    <name evidence="2" type="ORF">OIU85_030040</name>
</gene>
<keyword evidence="1" id="KW-1133">Transmembrane helix</keyword>
<reference evidence="2" key="1">
    <citation type="submission" date="2022-11" db="EMBL/GenBank/DDBJ databases">
        <authorList>
            <person name="Hyden B.L."/>
            <person name="Feng K."/>
            <person name="Yates T."/>
            <person name="Jawdy S."/>
            <person name="Smart L.B."/>
            <person name="Muchero W."/>
        </authorList>
    </citation>
    <scope>NUCLEOTIDE SEQUENCE</scope>
    <source>
        <tissue evidence="2">Shoot tip</tissue>
    </source>
</reference>
<keyword evidence="1" id="KW-0812">Transmembrane</keyword>
<evidence type="ECO:0000313" key="3">
    <source>
        <dbReference type="Proteomes" id="UP001151529"/>
    </source>
</evidence>
<sequence>MKSLKKVWLSDYKYFWGNPIITGLGLANDNNSNNVTKTVTGFITLAVLLVSIIAVIIFRLRRRDVDFDEIGNRSKGNIAAELEVRVSFSNTPKEMEVA</sequence>
<keyword evidence="3" id="KW-1185">Reference proteome</keyword>
<accession>A0A9Q0QD39</accession>
<comment type="caution">
    <text evidence="2">The sequence shown here is derived from an EMBL/GenBank/DDBJ whole genome shotgun (WGS) entry which is preliminary data.</text>
</comment>
<keyword evidence="1" id="KW-0472">Membrane</keyword>
<evidence type="ECO:0000313" key="2">
    <source>
        <dbReference type="EMBL" id="KAJ6704182.1"/>
    </source>
</evidence>
<organism evidence="2 3">
    <name type="scientific">Salix viminalis</name>
    <name type="common">Common osier</name>
    <name type="synonym">Basket willow</name>
    <dbReference type="NCBI Taxonomy" id="40686"/>
    <lineage>
        <taxon>Eukaryota</taxon>
        <taxon>Viridiplantae</taxon>
        <taxon>Streptophyta</taxon>
        <taxon>Embryophyta</taxon>
        <taxon>Tracheophyta</taxon>
        <taxon>Spermatophyta</taxon>
        <taxon>Magnoliopsida</taxon>
        <taxon>eudicotyledons</taxon>
        <taxon>Gunneridae</taxon>
        <taxon>Pentapetalae</taxon>
        <taxon>rosids</taxon>
        <taxon>fabids</taxon>
        <taxon>Malpighiales</taxon>
        <taxon>Salicaceae</taxon>
        <taxon>Saliceae</taxon>
        <taxon>Salix</taxon>
    </lineage>
</organism>
<feature type="transmembrane region" description="Helical" evidence="1">
    <location>
        <begin position="39"/>
        <end position="58"/>
    </location>
</feature>
<proteinExistence type="predicted"/>